<proteinExistence type="predicted"/>
<protein>
    <recommendedName>
        <fullName evidence="4">Cytochrome c oxidase subunit 4</fullName>
    </recommendedName>
</protein>
<keyword evidence="1" id="KW-1133">Transmembrane helix</keyword>
<sequence length="106" mass="11887">MFDFTSLNVGSLVLGLIAWILPIVNLLREKKQEYKKWVVLSIISISACAISICFQVFYSYHLVKIEDISALMDTIGAVAFASAVLVTVTILLNAITLFVYRDKTQR</sequence>
<evidence type="ECO:0008006" key="4">
    <source>
        <dbReference type="Google" id="ProtNLM"/>
    </source>
</evidence>
<keyword evidence="1" id="KW-0472">Membrane</keyword>
<reference evidence="2 3" key="1">
    <citation type="submission" date="2020-11" db="EMBL/GenBank/DDBJ databases">
        <title>Taxonomic evaluation of the Bacillus sporothermodurans group of bacteria based on whole genome sequences.</title>
        <authorList>
            <person name="Fiedler G."/>
            <person name="Herbstmann A.-D."/>
            <person name="Doll E."/>
            <person name="Wenning M."/>
            <person name="Brinks E."/>
            <person name="Kabisch J."/>
            <person name="Breitenwieser F."/>
            <person name="Lappann M."/>
            <person name="Boehnlein C."/>
            <person name="Franz C."/>
        </authorList>
    </citation>
    <scope>NUCLEOTIDE SEQUENCE [LARGE SCALE GENOMIC DNA]</scope>
    <source>
        <strain evidence="2 3">JCM 19841</strain>
    </source>
</reference>
<dbReference type="EMBL" id="CP065425">
    <property type="protein sequence ID" value="QQZ08679.1"/>
    <property type="molecule type" value="Genomic_DNA"/>
</dbReference>
<organism evidence="2 3">
    <name type="scientific">Heyndrickxia vini</name>
    <dbReference type="NCBI Taxonomy" id="1476025"/>
    <lineage>
        <taxon>Bacteria</taxon>
        <taxon>Bacillati</taxon>
        <taxon>Bacillota</taxon>
        <taxon>Bacilli</taxon>
        <taxon>Bacillales</taxon>
        <taxon>Bacillaceae</taxon>
        <taxon>Heyndrickxia</taxon>
    </lineage>
</organism>
<name>A0ABX7DYY1_9BACI</name>
<feature type="transmembrane region" description="Helical" evidence="1">
    <location>
        <begin position="37"/>
        <end position="58"/>
    </location>
</feature>
<evidence type="ECO:0000256" key="1">
    <source>
        <dbReference type="SAM" id="Phobius"/>
    </source>
</evidence>
<keyword evidence="1" id="KW-0812">Transmembrane</keyword>
<dbReference type="RefSeq" id="WP_202777489.1">
    <property type="nucleotide sequence ID" value="NZ_CP065425.1"/>
</dbReference>
<gene>
    <name evidence="2" type="ORF">I5776_16820</name>
</gene>
<feature type="transmembrane region" description="Helical" evidence="1">
    <location>
        <begin position="78"/>
        <end position="100"/>
    </location>
</feature>
<evidence type="ECO:0000313" key="2">
    <source>
        <dbReference type="EMBL" id="QQZ08679.1"/>
    </source>
</evidence>
<evidence type="ECO:0000313" key="3">
    <source>
        <dbReference type="Proteomes" id="UP000595691"/>
    </source>
</evidence>
<feature type="transmembrane region" description="Helical" evidence="1">
    <location>
        <begin position="6"/>
        <end position="25"/>
    </location>
</feature>
<keyword evidence="3" id="KW-1185">Reference proteome</keyword>
<accession>A0ABX7DYY1</accession>
<dbReference type="Proteomes" id="UP000595691">
    <property type="component" value="Chromosome"/>
</dbReference>